<evidence type="ECO:0000313" key="6">
    <source>
        <dbReference type="EMBL" id="MCX4236589.1"/>
    </source>
</evidence>
<reference evidence="6" key="1">
    <citation type="journal article" date="2022" name="bioRxiv">
        <title>Discovery and biosynthetic assessment of Streptomyces ortus sp nov. isolated from a deep-sea sponge.</title>
        <authorList>
            <person name="Williams S.E."/>
        </authorList>
    </citation>
    <scope>NUCLEOTIDE SEQUENCE</scope>
    <source>
        <strain evidence="6">A15ISP2-DRY2</strain>
    </source>
</reference>
<name>A0ABT3V9G7_9ACTN</name>
<dbReference type="NCBIfam" id="NF002060">
    <property type="entry name" value="PRK00892.1"/>
    <property type="match status" value="1"/>
</dbReference>
<dbReference type="Pfam" id="PF00132">
    <property type="entry name" value="Hexapep"/>
    <property type="match status" value="1"/>
</dbReference>
<dbReference type="GO" id="GO:0103118">
    <property type="term" value="F:UDP-3-O-[(3R)-3-hydroxyacyl]-glucosamine N-acyltransferase activity"/>
    <property type="evidence" value="ECO:0007669"/>
    <property type="project" value="UniProtKB-EC"/>
</dbReference>
<evidence type="ECO:0000256" key="5">
    <source>
        <dbReference type="ARBA" id="ARBA00023315"/>
    </source>
</evidence>
<dbReference type="EC" id="2.3.1.191" evidence="6"/>
<evidence type="ECO:0000313" key="7">
    <source>
        <dbReference type="Proteomes" id="UP001165590"/>
    </source>
</evidence>
<dbReference type="SUPFAM" id="SSF51161">
    <property type="entry name" value="Trimeric LpxA-like enzymes"/>
    <property type="match status" value="1"/>
</dbReference>
<keyword evidence="4" id="KW-0443">Lipid metabolism</keyword>
<comment type="caution">
    <text evidence="6">The sequence shown here is derived from an EMBL/GenBank/DDBJ whole genome shotgun (WGS) entry which is preliminary data.</text>
</comment>
<organism evidence="6 7">
    <name type="scientific">Streptomyces ortus</name>
    <dbReference type="NCBI Taxonomy" id="2867268"/>
    <lineage>
        <taxon>Bacteria</taxon>
        <taxon>Bacillati</taxon>
        <taxon>Actinomycetota</taxon>
        <taxon>Actinomycetes</taxon>
        <taxon>Kitasatosporales</taxon>
        <taxon>Streptomycetaceae</taxon>
        <taxon>Streptomyces</taxon>
    </lineage>
</organism>
<keyword evidence="3 6" id="KW-0808">Transferase</keyword>
<dbReference type="Gene3D" id="2.160.10.10">
    <property type="entry name" value="Hexapeptide repeat proteins"/>
    <property type="match status" value="1"/>
</dbReference>
<dbReference type="PANTHER" id="PTHR43378">
    <property type="entry name" value="UDP-3-O-ACYLGLUCOSAMINE N-ACYLTRANSFERASE"/>
    <property type="match status" value="1"/>
</dbReference>
<keyword evidence="5 6" id="KW-0012">Acyltransferase</keyword>
<dbReference type="InterPro" id="IPR001451">
    <property type="entry name" value="Hexapep"/>
</dbReference>
<dbReference type="PANTHER" id="PTHR43378:SF2">
    <property type="entry name" value="UDP-3-O-ACYLGLUCOSAMINE N-ACYLTRANSFERASE 1, MITOCHONDRIAL-RELATED"/>
    <property type="match status" value="1"/>
</dbReference>
<accession>A0ABT3V9G7</accession>
<keyword evidence="7" id="KW-1185">Reference proteome</keyword>
<evidence type="ECO:0000256" key="3">
    <source>
        <dbReference type="ARBA" id="ARBA00022679"/>
    </source>
</evidence>
<dbReference type="InterPro" id="IPR011004">
    <property type="entry name" value="Trimer_LpxA-like_sf"/>
</dbReference>
<proteinExistence type="predicted"/>
<dbReference type="EMBL" id="JAIFZO010000002">
    <property type="protein sequence ID" value="MCX4236589.1"/>
    <property type="molecule type" value="Genomic_DNA"/>
</dbReference>
<sequence>MHWSLGEIAEEYGGSVCGDAGMRVRPTDARATDPSGLAYAERASALRHMAGVGAFLLPRALTGVDRPHVHVDDPRGVFHRLLAELDRRAAPVPPLGIHPTAVTDPDCVIDPTAYVGPYTVVERGAVVGPCTRIHPFVHVGPNCHVGADSVLHPHAVLCQDVRLGERCTVHPGAVVGGEGFGFTHTPAGWRRVPQVGGVRAGDDVEIRALAGVERATCADTVLGDGVKLGDLTCVGHNATLGDHTLLVPLSGVGGSVTLGRRCVLGGGSGVFDHTTLADDVRVGAHGTVTRDIDTPGDHTGTPARPLARQRRLDALLPRLPDGVPLHHLDVTAVRPGHHANIALAALVTDAATGCLRGRSVGQSGSVPRAFGVDRSGIRRPP</sequence>
<protein>
    <submittedName>
        <fullName evidence="6">UDP-3-O-(3-hydroxymyristoyl)glucosamine N-acyltransferase</fullName>
        <ecNumber evidence="6">2.3.1.191</ecNumber>
    </submittedName>
</protein>
<dbReference type="Proteomes" id="UP001165590">
    <property type="component" value="Unassembled WGS sequence"/>
</dbReference>
<keyword evidence="2" id="KW-0441">Lipid A biosynthesis</keyword>
<gene>
    <name evidence="6" type="ORF">K3769_28230</name>
</gene>
<evidence type="ECO:0000256" key="4">
    <source>
        <dbReference type="ARBA" id="ARBA00023098"/>
    </source>
</evidence>
<dbReference type="RefSeq" id="WP_267029082.1">
    <property type="nucleotide sequence ID" value="NZ_JAIFZO010000002.1"/>
</dbReference>
<dbReference type="InterPro" id="IPR007691">
    <property type="entry name" value="LpxD"/>
</dbReference>
<keyword evidence="1" id="KW-0444">Lipid biosynthesis</keyword>
<evidence type="ECO:0000256" key="2">
    <source>
        <dbReference type="ARBA" id="ARBA00022556"/>
    </source>
</evidence>
<dbReference type="CDD" id="cd03352">
    <property type="entry name" value="LbH_LpxD"/>
    <property type="match status" value="1"/>
</dbReference>
<evidence type="ECO:0000256" key="1">
    <source>
        <dbReference type="ARBA" id="ARBA00022516"/>
    </source>
</evidence>